<feature type="compositionally biased region" description="Basic and acidic residues" evidence="6">
    <location>
        <begin position="557"/>
        <end position="572"/>
    </location>
</feature>
<comment type="function">
    <text evidence="5">Substrate-binding subunit of the Rab geranylgeranyltransferase (GGTase) complex. Binds unprenylated Rab proteins.</text>
</comment>
<dbReference type="InterPro" id="IPR018203">
    <property type="entry name" value="GDP_dissociation_inhibitor"/>
</dbReference>
<reference evidence="7 8" key="1">
    <citation type="submission" date="2024-03" db="EMBL/GenBank/DDBJ databases">
        <title>The Acrasis kona genome and developmental transcriptomes reveal deep origins of eukaryotic multicellular pathways.</title>
        <authorList>
            <person name="Sheikh S."/>
            <person name="Fu C.-J."/>
            <person name="Brown M.W."/>
            <person name="Baldauf S.L."/>
        </authorList>
    </citation>
    <scope>NUCLEOTIDE SEQUENCE [LARGE SCALE GENOMIC DNA]</scope>
    <source>
        <strain evidence="7 8">ATCC MYA-3509</strain>
    </source>
</reference>
<dbReference type="GO" id="GO:0005634">
    <property type="term" value="C:nucleus"/>
    <property type="evidence" value="ECO:0007669"/>
    <property type="project" value="TreeGrafter"/>
</dbReference>
<evidence type="ECO:0000256" key="6">
    <source>
        <dbReference type="SAM" id="MobiDB-lite"/>
    </source>
</evidence>
<dbReference type="PANTHER" id="PTHR11787">
    <property type="entry name" value="RAB GDP-DISSOCIATION INHIBITOR"/>
    <property type="match status" value="1"/>
</dbReference>
<dbReference type="Proteomes" id="UP001431209">
    <property type="component" value="Unassembled WGS sequence"/>
</dbReference>
<dbReference type="Gene3D" id="1.10.405.10">
    <property type="entry name" value="Guanine Nucleotide Dissociation Inhibitor, domain 1"/>
    <property type="match status" value="1"/>
</dbReference>
<evidence type="ECO:0000313" key="8">
    <source>
        <dbReference type="Proteomes" id="UP001431209"/>
    </source>
</evidence>
<organism evidence="7 8">
    <name type="scientific">Acrasis kona</name>
    <dbReference type="NCBI Taxonomy" id="1008807"/>
    <lineage>
        <taxon>Eukaryota</taxon>
        <taxon>Discoba</taxon>
        <taxon>Heterolobosea</taxon>
        <taxon>Tetramitia</taxon>
        <taxon>Eutetramitia</taxon>
        <taxon>Acrasidae</taxon>
        <taxon>Acrasis</taxon>
    </lineage>
</organism>
<evidence type="ECO:0000256" key="5">
    <source>
        <dbReference type="PIRNR" id="PIRNR016550"/>
    </source>
</evidence>
<dbReference type="GO" id="GO:0005096">
    <property type="term" value="F:GTPase activator activity"/>
    <property type="evidence" value="ECO:0007669"/>
    <property type="project" value="UniProtKB-UniRule"/>
</dbReference>
<dbReference type="PANTHER" id="PTHR11787:SF4">
    <property type="entry name" value="CHM, RAB ESCORT PROTEIN 1"/>
    <property type="match status" value="1"/>
</dbReference>
<dbReference type="Gene3D" id="3.30.519.10">
    <property type="entry name" value="Guanine Nucleotide Dissociation Inhibitor, domain 2"/>
    <property type="match status" value="1"/>
</dbReference>
<name>A0AAW2YZ22_9EUKA</name>
<sequence>MAEHLPNDQYDVIISSTGLVQSLLAGALCRVEKKVLHLDMNDRYGGQQSTLNLEEFHQFISRGQHSTDQSNHEKKEGATSLTYQDAYKILHFDYKKKTTTQEDTSEQNTFRRSDLPNDMDEALVSQSRRFAIDLTSQLLFSNGEIVQLLISSAVGRYLEFKCIDAIMVYVPEQIKKGQKPPETLNYRFEKVPLTKGDIMKNTFVSLPEKSYLVKFITSCMDYESQPEFQKYQNEPFIEYLRAKNLSPLLCSFIIYAIAMLQDEKSVNARDGMSRVKLFISSLGRYGSTPFLYPLFGSAELNQAFCRVAAVYGATYVLRRGVENVVHDVNENVTGIECTQGQLLKCSSGFVLDRDYCASNVVVSECNSIVRQVLISDSALFDPNQITGKENSLGCAVVAYIPPGSFGNDQKYCVTVMQVDQTSSCAPKGKFLISLQIKRDQGDSDEQVLSLLKTISTRLFESKNIVFDDVVAYQAVYRQLIRSGNCGLPAFENLFVCDDADGSLDYGYLVSRAKNVFEKLTKGQDFEFLPKMPNPDGEDDQRVDETSRLLGLGLEEQSAKLDQEEVVESKDETNEQITEEQETKQD</sequence>
<evidence type="ECO:0000256" key="1">
    <source>
        <dbReference type="ARBA" id="ARBA00004496"/>
    </source>
</evidence>
<evidence type="ECO:0000256" key="3">
    <source>
        <dbReference type="ARBA" id="ARBA00022468"/>
    </source>
</evidence>
<feature type="region of interest" description="Disordered" evidence="6">
    <location>
        <begin position="557"/>
        <end position="585"/>
    </location>
</feature>
<comment type="caution">
    <text evidence="7">The sequence shown here is derived from an EMBL/GenBank/DDBJ whole genome shotgun (WGS) entry which is preliminary data.</text>
</comment>
<dbReference type="PRINTS" id="PR00891">
    <property type="entry name" value="RABGDIREP"/>
</dbReference>
<dbReference type="SUPFAM" id="SSF51905">
    <property type="entry name" value="FAD/NAD(P)-binding domain"/>
    <property type="match status" value="1"/>
</dbReference>
<comment type="similarity">
    <text evidence="2 5">Belongs to the Rab GDI family.</text>
</comment>
<dbReference type="GO" id="GO:0006886">
    <property type="term" value="P:intracellular protein transport"/>
    <property type="evidence" value="ECO:0007669"/>
    <property type="project" value="InterPro"/>
</dbReference>
<dbReference type="GO" id="GO:0007264">
    <property type="term" value="P:small GTPase-mediated signal transduction"/>
    <property type="evidence" value="ECO:0007669"/>
    <property type="project" value="UniProtKB-UniRule"/>
</dbReference>
<keyword evidence="8" id="KW-1185">Reference proteome</keyword>
<dbReference type="GO" id="GO:0005829">
    <property type="term" value="C:cytosol"/>
    <property type="evidence" value="ECO:0007669"/>
    <property type="project" value="TreeGrafter"/>
</dbReference>
<accession>A0AAW2YZ22</accession>
<comment type="subcellular location">
    <subcellularLocation>
        <location evidence="1 5">Cytoplasm</location>
    </subcellularLocation>
</comment>
<proteinExistence type="inferred from homology"/>
<dbReference type="InterPro" id="IPR001738">
    <property type="entry name" value="Rab_escort"/>
</dbReference>
<dbReference type="GO" id="GO:0005092">
    <property type="term" value="F:GDP-dissociation inhibitor activity"/>
    <property type="evidence" value="ECO:0007669"/>
    <property type="project" value="InterPro"/>
</dbReference>
<dbReference type="Gene3D" id="3.50.50.60">
    <property type="entry name" value="FAD/NAD(P)-binding domain"/>
    <property type="match status" value="1"/>
</dbReference>
<evidence type="ECO:0000256" key="4">
    <source>
        <dbReference type="ARBA" id="ARBA00022490"/>
    </source>
</evidence>
<dbReference type="PIRSF" id="PIRSF016550">
    <property type="entry name" value="Rab_ger_ger_transf_A_euk"/>
    <property type="match status" value="1"/>
</dbReference>
<dbReference type="GO" id="GO:0016192">
    <property type="term" value="P:vesicle-mediated transport"/>
    <property type="evidence" value="ECO:0007669"/>
    <property type="project" value="TreeGrafter"/>
</dbReference>
<dbReference type="Pfam" id="PF00996">
    <property type="entry name" value="GDI"/>
    <property type="match status" value="2"/>
</dbReference>
<gene>
    <name evidence="7" type="ORF">AKO1_012311</name>
</gene>
<evidence type="ECO:0000313" key="7">
    <source>
        <dbReference type="EMBL" id="KAL0481552.1"/>
    </source>
</evidence>
<protein>
    <recommendedName>
        <fullName evidence="5">Rab escort protein 1</fullName>
    </recommendedName>
</protein>
<dbReference type="GO" id="GO:0005968">
    <property type="term" value="C:Rab-protein geranylgeranyltransferase complex"/>
    <property type="evidence" value="ECO:0007669"/>
    <property type="project" value="UniProtKB-UniRule"/>
</dbReference>
<dbReference type="AlphaFoldDB" id="A0AAW2YZ22"/>
<evidence type="ECO:0000256" key="2">
    <source>
        <dbReference type="ARBA" id="ARBA00005593"/>
    </source>
</evidence>
<dbReference type="InterPro" id="IPR036188">
    <property type="entry name" value="FAD/NAD-bd_sf"/>
</dbReference>
<keyword evidence="4 5" id="KW-0963">Cytoplasm</keyword>
<keyword evidence="3 5" id="KW-0343">GTPase activation</keyword>
<dbReference type="EMBL" id="JAOPGA020000769">
    <property type="protein sequence ID" value="KAL0481552.1"/>
    <property type="molecule type" value="Genomic_DNA"/>
</dbReference>